<dbReference type="Gene3D" id="3.90.1150.10">
    <property type="entry name" value="Aspartate Aminotransferase, domain 1"/>
    <property type="match status" value="1"/>
</dbReference>
<dbReference type="InterPro" id="IPR015422">
    <property type="entry name" value="PyrdxlP-dep_Trfase_small"/>
</dbReference>
<name>A0ABV2T597_9BACT</name>
<dbReference type="Gene3D" id="3.40.640.10">
    <property type="entry name" value="Type I PLP-dependent aspartate aminotransferase-like (Major domain)"/>
    <property type="match status" value="1"/>
</dbReference>
<dbReference type="Pfam" id="PF00155">
    <property type="entry name" value="Aminotran_1_2"/>
    <property type="match status" value="1"/>
</dbReference>
<dbReference type="Proteomes" id="UP001549749">
    <property type="component" value="Unassembled WGS sequence"/>
</dbReference>
<dbReference type="PANTHER" id="PTHR13693:SF100">
    <property type="entry name" value="8-AMINO-7-OXONONANOATE SYNTHASE"/>
    <property type="match status" value="1"/>
</dbReference>
<dbReference type="GO" id="GO:0008483">
    <property type="term" value="F:transaminase activity"/>
    <property type="evidence" value="ECO:0007669"/>
    <property type="project" value="UniProtKB-KW"/>
</dbReference>
<keyword evidence="5" id="KW-0032">Aminotransferase</keyword>
<dbReference type="InterPro" id="IPR004839">
    <property type="entry name" value="Aminotransferase_I/II_large"/>
</dbReference>
<organism evidence="5 6">
    <name type="scientific">Chitinophaga defluvii</name>
    <dbReference type="NCBI Taxonomy" id="3163343"/>
    <lineage>
        <taxon>Bacteria</taxon>
        <taxon>Pseudomonadati</taxon>
        <taxon>Bacteroidota</taxon>
        <taxon>Chitinophagia</taxon>
        <taxon>Chitinophagales</taxon>
        <taxon>Chitinophagaceae</taxon>
        <taxon>Chitinophaga</taxon>
    </lineage>
</organism>
<sequence length="352" mass="38619">MLSTGITPGRTVQTADRNSLFFSGFSYLGMHVHPEFRRQLTAGIAQYGTVFPSSRAGNVRLSVYEETEHALAVWMHQQSAAVVSSGFLAGQAAIHYAHTKGQLLYAPQSHPALWYNNPTLPDIPYEQWAGEMLEKINAAADHTFVVVTDAVSPLTSTVYDFGWLYEVTRKVLVVIDDSHGVGVLGAHGQGISYTLPQTEHVRYLLTASLAKAFSIPGGVITGHAADIAALKKHPFFTASTPMMPAGAYAFLQCKPLFVTQRETLCKNIAHLLQLAKNMPLLHNPQKLPIFLLQPGNGVPDITTYLAARDIVISSFAYPYPHSPHVNRVVLSALHEPEDITLLYRFLEESQSA</sequence>
<keyword evidence="3" id="KW-0663">Pyridoxal phosphate</keyword>
<evidence type="ECO:0000313" key="5">
    <source>
        <dbReference type="EMBL" id="MET6998189.1"/>
    </source>
</evidence>
<accession>A0ABV2T597</accession>
<keyword evidence="6" id="KW-1185">Reference proteome</keyword>
<comment type="cofactor">
    <cofactor evidence="1">
        <name>pyridoxal 5'-phosphate</name>
        <dbReference type="ChEBI" id="CHEBI:597326"/>
    </cofactor>
</comment>
<dbReference type="InterPro" id="IPR050087">
    <property type="entry name" value="AON_synthase_class-II"/>
</dbReference>
<evidence type="ECO:0000313" key="6">
    <source>
        <dbReference type="Proteomes" id="UP001549749"/>
    </source>
</evidence>
<comment type="caution">
    <text evidence="5">The sequence shown here is derived from an EMBL/GenBank/DDBJ whole genome shotgun (WGS) entry which is preliminary data.</text>
</comment>
<keyword evidence="2" id="KW-0808">Transferase</keyword>
<evidence type="ECO:0000259" key="4">
    <source>
        <dbReference type="Pfam" id="PF00155"/>
    </source>
</evidence>
<evidence type="ECO:0000256" key="1">
    <source>
        <dbReference type="ARBA" id="ARBA00001933"/>
    </source>
</evidence>
<dbReference type="EMBL" id="JBEXAC010000001">
    <property type="protein sequence ID" value="MET6998189.1"/>
    <property type="molecule type" value="Genomic_DNA"/>
</dbReference>
<dbReference type="PANTHER" id="PTHR13693">
    <property type="entry name" value="CLASS II AMINOTRANSFERASE/8-AMINO-7-OXONONANOATE SYNTHASE"/>
    <property type="match status" value="1"/>
</dbReference>
<dbReference type="SUPFAM" id="SSF53383">
    <property type="entry name" value="PLP-dependent transferases"/>
    <property type="match status" value="1"/>
</dbReference>
<evidence type="ECO:0000256" key="2">
    <source>
        <dbReference type="ARBA" id="ARBA00022679"/>
    </source>
</evidence>
<protein>
    <submittedName>
        <fullName evidence="5">Aminotransferase class I/II-fold pyridoxal phosphate-dependent enzyme</fullName>
    </submittedName>
</protein>
<feature type="domain" description="Aminotransferase class I/classII large" evidence="4">
    <location>
        <begin position="63"/>
        <end position="341"/>
    </location>
</feature>
<evidence type="ECO:0000256" key="3">
    <source>
        <dbReference type="ARBA" id="ARBA00022898"/>
    </source>
</evidence>
<dbReference type="RefSeq" id="WP_354660825.1">
    <property type="nucleotide sequence ID" value="NZ_JBEXAC010000001.1"/>
</dbReference>
<reference evidence="5 6" key="1">
    <citation type="submission" date="2024-06" db="EMBL/GenBank/DDBJ databases">
        <title>Chitinophaga defluvii sp. nov., isolated from municipal sewage.</title>
        <authorList>
            <person name="Zhang L."/>
        </authorList>
    </citation>
    <scope>NUCLEOTIDE SEQUENCE [LARGE SCALE GENOMIC DNA]</scope>
    <source>
        <strain evidence="5 6">H8</strain>
    </source>
</reference>
<dbReference type="InterPro" id="IPR015424">
    <property type="entry name" value="PyrdxlP-dep_Trfase"/>
</dbReference>
<gene>
    <name evidence="5" type="ORF">ABR189_12455</name>
</gene>
<proteinExistence type="predicted"/>
<dbReference type="InterPro" id="IPR015421">
    <property type="entry name" value="PyrdxlP-dep_Trfase_major"/>
</dbReference>